<feature type="compositionally biased region" description="Low complexity" evidence="1">
    <location>
        <begin position="129"/>
        <end position="139"/>
    </location>
</feature>
<gene>
    <name evidence="2" type="ORF">GYMLUDRAFT_241651</name>
</gene>
<keyword evidence="3" id="KW-1185">Reference proteome</keyword>
<feature type="compositionally biased region" description="Pro residues" evidence="1">
    <location>
        <begin position="111"/>
        <end position="128"/>
    </location>
</feature>
<dbReference type="HOGENOM" id="CLU_1777654_0_0_1"/>
<organism evidence="2 3">
    <name type="scientific">Collybiopsis luxurians FD-317 M1</name>
    <dbReference type="NCBI Taxonomy" id="944289"/>
    <lineage>
        <taxon>Eukaryota</taxon>
        <taxon>Fungi</taxon>
        <taxon>Dikarya</taxon>
        <taxon>Basidiomycota</taxon>
        <taxon>Agaricomycotina</taxon>
        <taxon>Agaricomycetes</taxon>
        <taxon>Agaricomycetidae</taxon>
        <taxon>Agaricales</taxon>
        <taxon>Marasmiineae</taxon>
        <taxon>Omphalotaceae</taxon>
        <taxon>Collybiopsis</taxon>
        <taxon>Collybiopsis luxurians</taxon>
    </lineage>
</organism>
<name>A0A0D0C6H8_9AGAR</name>
<accession>A0A0D0C6H8</accession>
<dbReference type="EMBL" id="KN834763">
    <property type="protein sequence ID" value="KIK63751.1"/>
    <property type="molecule type" value="Genomic_DNA"/>
</dbReference>
<evidence type="ECO:0000256" key="1">
    <source>
        <dbReference type="SAM" id="MobiDB-lite"/>
    </source>
</evidence>
<dbReference type="AlphaFoldDB" id="A0A0D0C6H8"/>
<proteinExistence type="predicted"/>
<sequence length="146" mass="15581">MVKNITVTVLSSVKLVLKSAEQLTMLMWSTVQAIQNVLKGGSGDGQRKTTIPLVKNGGSGSSSARELEVQGQTNGQQEQSQSNNEPNVLARILLSHRTSPPPDPFNHSSPLPSPPPRPSPTLPPPLPPLENNNSNPDLPAVIKPME</sequence>
<evidence type="ECO:0000313" key="2">
    <source>
        <dbReference type="EMBL" id="KIK63751.1"/>
    </source>
</evidence>
<reference evidence="2 3" key="1">
    <citation type="submission" date="2014-04" db="EMBL/GenBank/DDBJ databases">
        <title>Evolutionary Origins and Diversification of the Mycorrhizal Mutualists.</title>
        <authorList>
            <consortium name="DOE Joint Genome Institute"/>
            <consortium name="Mycorrhizal Genomics Consortium"/>
            <person name="Kohler A."/>
            <person name="Kuo A."/>
            <person name="Nagy L.G."/>
            <person name="Floudas D."/>
            <person name="Copeland A."/>
            <person name="Barry K.W."/>
            <person name="Cichocki N."/>
            <person name="Veneault-Fourrey C."/>
            <person name="LaButti K."/>
            <person name="Lindquist E.A."/>
            <person name="Lipzen A."/>
            <person name="Lundell T."/>
            <person name="Morin E."/>
            <person name="Murat C."/>
            <person name="Riley R."/>
            <person name="Ohm R."/>
            <person name="Sun H."/>
            <person name="Tunlid A."/>
            <person name="Henrissat B."/>
            <person name="Grigoriev I.V."/>
            <person name="Hibbett D.S."/>
            <person name="Martin F."/>
        </authorList>
    </citation>
    <scope>NUCLEOTIDE SEQUENCE [LARGE SCALE GENOMIC DNA]</scope>
    <source>
        <strain evidence="2 3">FD-317 M1</strain>
    </source>
</reference>
<feature type="region of interest" description="Disordered" evidence="1">
    <location>
        <begin position="39"/>
        <end position="146"/>
    </location>
</feature>
<feature type="compositionally biased region" description="Low complexity" evidence="1">
    <location>
        <begin position="70"/>
        <end position="85"/>
    </location>
</feature>
<dbReference type="Proteomes" id="UP000053593">
    <property type="component" value="Unassembled WGS sequence"/>
</dbReference>
<protein>
    <submittedName>
        <fullName evidence="2">Uncharacterized protein</fullName>
    </submittedName>
</protein>
<evidence type="ECO:0000313" key="3">
    <source>
        <dbReference type="Proteomes" id="UP000053593"/>
    </source>
</evidence>